<proteinExistence type="predicted"/>
<evidence type="ECO:0000256" key="1">
    <source>
        <dbReference type="SAM" id="Phobius"/>
    </source>
</evidence>
<sequence>MTEHKLRYPKGFTAYPHSFHAVQGHGLPKGYVTLAGVGATLLVAGLYFGYAQATKRDFPTRSKEWKAATAAYQKEIQADPIFQLPKQN</sequence>
<keyword evidence="1" id="KW-1133">Transmembrane helix</keyword>
<dbReference type="OrthoDB" id="15032at2759"/>
<gene>
    <name evidence="2" type="ORF">CYY_001749</name>
</gene>
<dbReference type="Proteomes" id="UP000695562">
    <property type="component" value="Unassembled WGS sequence"/>
</dbReference>
<organism evidence="2 3">
    <name type="scientific">Polysphondylium violaceum</name>
    <dbReference type="NCBI Taxonomy" id="133409"/>
    <lineage>
        <taxon>Eukaryota</taxon>
        <taxon>Amoebozoa</taxon>
        <taxon>Evosea</taxon>
        <taxon>Eumycetozoa</taxon>
        <taxon>Dictyostelia</taxon>
        <taxon>Dictyosteliales</taxon>
        <taxon>Dictyosteliaceae</taxon>
        <taxon>Polysphondylium</taxon>
    </lineage>
</organism>
<protein>
    <recommendedName>
        <fullName evidence="4">Cytochrome c oxidase subunit IV</fullName>
    </recommendedName>
</protein>
<evidence type="ECO:0000313" key="3">
    <source>
        <dbReference type="Proteomes" id="UP000695562"/>
    </source>
</evidence>
<feature type="transmembrane region" description="Helical" evidence="1">
    <location>
        <begin position="31"/>
        <end position="51"/>
    </location>
</feature>
<keyword evidence="3" id="KW-1185">Reference proteome</keyword>
<evidence type="ECO:0008006" key="4">
    <source>
        <dbReference type="Google" id="ProtNLM"/>
    </source>
</evidence>
<comment type="caution">
    <text evidence="2">The sequence shown here is derived from an EMBL/GenBank/DDBJ whole genome shotgun (WGS) entry which is preliminary data.</text>
</comment>
<keyword evidence="1" id="KW-0812">Transmembrane</keyword>
<evidence type="ECO:0000313" key="2">
    <source>
        <dbReference type="EMBL" id="KAF2076973.1"/>
    </source>
</evidence>
<dbReference type="EMBL" id="AJWJ01000043">
    <property type="protein sequence ID" value="KAF2076973.1"/>
    <property type="molecule type" value="Genomic_DNA"/>
</dbReference>
<name>A0A8J4PZC5_9MYCE</name>
<keyword evidence="1" id="KW-0472">Membrane</keyword>
<accession>A0A8J4PZC5</accession>
<dbReference type="AlphaFoldDB" id="A0A8J4PZC5"/>
<reference evidence="2" key="1">
    <citation type="submission" date="2020-01" db="EMBL/GenBank/DDBJ databases">
        <title>Development of genomics and gene disruption for Polysphondylium violaceum indicates a role for the polyketide synthase stlB in stalk morphogenesis.</title>
        <authorList>
            <person name="Narita B."/>
            <person name="Kawabe Y."/>
            <person name="Kin K."/>
            <person name="Saito T."/>
            <person name="Gibbs R."/>
            <person name="Kuspa A."/>
            <person name="Muzny D."/>
            <person name="Queller D."/>
            <person name="Richards S."/>
            <person name="Strassman J."/>
            <person name="Sucgang R."/>
            <person name="Worley K."/>
            <person name="Schaap P."/>
        </authorList>
    </citation>
    <scope>NUCLEOTIDE SEQUENCE</scope>
    <source>
        <strain evidence="2">QSvi11</strain>
    </source>
</reference>